<dbReference type="CDD" id="cd00383">
    <property type="entry name" value="trans_reg_C"/>
    <property type="match status" value="1"/>
</dbReference>
<gene>
    <name evidence="5" type="ORF">F8B77_00555</name>
</gene>
<dbReference type="Gene3D" id="1.10.10.10">
    <property type="entry name" value="Winged helix-like DNA-binding domain superfamily/Winged helix DNA-binding domain"/>
    <property type="match status" value="1"/>
</dbReference>
<dbReference type="AlphaFoldDB" id="A0A6N6RXP4"/>
<dbReference type="InterPro" id="IPR001867">
    <property type="entry name" value="OmpR/PhoB-type_DNA-bd"/>
</dbReference>
<dbReference type="GO" id="GO:0003677">
    <property type="term" value="F:DNA binding"/>
    <property type="evidence" value="ECO:0007669"/>
    <property type="project" value="UniProtKB-UniRule"/>
</dbReference>
<keyword evidence="1 2" id="KW-0238">DNA-binding</keyword>
<feature type="domain" description="OmpR/PhoB-type" evidence="4">
    <location>
        <begin position="1"/>
        <end position="98"/>
    </location>
</feature>
<evidence type="ECO:0000256" key="2">
    <source>
        <dbReference type="PROSITE-ProRule" id="PRU01091"/>
    </source>
</evidence>
<evidence type="ECO:0000313" key="6">
    <source>
        <dbReference type="Proteomes" id="UP000434870"/>
    </source>
</evidence>
<dbReference type="InterPro" id="IPR036388">
    <property type="entry name" value="WH-like_DNA-bd_sf"/>
</dbReference>
<accession>A0A6N6RXP4</accession>
<dbReference type="SMART" id="SM00862">
    <property type="entry name" value="Trans_reg_C"/>
    <property type="match status" value="1"/>
</dbReference>
<dbReference type="EMBL" id="WBVP01000001">
    <property type="protein sequence ID" value="KAB2826385.1"/>
    <property type="molecule type" value="Genomic_DNA"/>
</dbReference>
<proteinExistence type="predicted"/>
<keyword evidence="3" id="KW-1133">Transmembrane helix</keyword>
<dbReference type="Proteomes" id="UP000434870">
    <property type="component" value="Unassembled WGS sequence"/>
</dbReference>
<keyword evidence="3" id="KW-0812">Transmembrane</keyword>
<evidence type="ECO:0000256" key="1">
    <source>
        <dbReference type="ARBA" id="ARBA00023125"/>
    </source>
</evidence>
<organism evidence="5 6">
    <name type="scientific">Aliivibrio finisterrensis</name>
    <dbReference type="NCBI Taxonomy" id="511998"/>
    <lineage>
        <taxon>Bacteria</taxon>
        <taxon>Pseudomonadati</taxon>
        <taxon>Pseudomonadota</taxon>
        <taxon>Gammaproteobacteria</taxon>
        <taxon>Vibrionales</taxon>
        <taxon>Vibrionaceae</taxon>
        <taxon>Aliivibrio</taxon>
    </lineage>
</organism>
<dbReference type="SUPFAM" id="SSF46894">
    <property type="entry name" value="C-terminal effector domain of the bipartite response regulators"/>
    <property type="match status" value="1"/>
</dbReference>
<dbReference type="PROSITE" id="PS51755">
    <property type="entry name" value="OMPR_PHOB"/>
    <property type="match status" value="1"/>
</dbReference>
<reference evidence="5 6" key="1">
    <citation type="submission" date="2019-09" db="EMBL/GenBank/DDBJ databases">
        <title>Genome of Aliivibrio finisterrensis LMG 23869 (type strain).</title>
        <authorList>
            <person name="Bowman J.P."/>
        </authorList>
    </citation>
    <scope>NUCLEOTIDE SEQUENCE [LARGE SCALE GENOMIC DNA]</scope>
    <source>
        <strain evidence="5 6">LMG 23869</strain>
    </source>
</reference>
<dbReference type="RefSeq" id="WP_151652785.1">
    <property type="nucleotide sequence ID" value="NZ_WBVP01000001.1"/>
</dbReference>
<dbReference type="InterPro" id="IPR016032">
    <property type="entry name" value="Sig_transdc_resp-reg_C-effctor"/>
</dbReference>
<feature type="transmembrane region" description="Helical" evidence="3">
    <location>
        <begin position="118"/>
        <end position="138"/>
    </location>
</feature>
<name>A0A6N6RXP4_9GAMM</name>
<dbReference type="Pfam" id="PF00486">
    <property type="entry name" value="Trans_reg_C"/>
    <property type="match status" value="1"/>
</dbReference>
<feature type="DNA-binding region" description="OmpR/PhoB-type" evidence="2">
    <location>
        <begin position="1"/>
        <end position="98"/>
    </location>
</feature>
<keyword evidence="3" id="KW-0472">Membrane</keyword>
<evidence type="ECO:0000259" key="4">
    <source>
        <dbReference type="PROSITE" id="PS51755"/>
    </source>
</evidence>
<comment type="caution">
    <text evidence="5">The sequence shown here is derived from an EMBL/GenBank/DDBJ whole genome shotgun (WGS) entry which is preliminary data.</text>
</comment>
<protein>
    <submittedName>
        <fullName evidence="5">Winged helix-turn-helix transcriptional regulator</fullName>
    </submittedName>
</protein>
<dbReference type="GO" id="GO:0000160">
    <property type="term" value="P:phosphorelay signal transduction system"/>
    <property type="evidence" value="ECO:0007669"/>
    <property type="project" value="InterPro"/>
</dbReference>
<sequence length="436" mass="51227">MIKIKLSKSIYFFPERHLIIINSVENKIEKKQSDLLYFFIRNEKTIFSKHDILNFVWETVVSDQVVSQAIFNLRRVFKENNVKFPIITIHQKGYTYEPSVFDDVERQSTFIHLKSNRYVIFSCLVFLLLISCLNVYFIERNKHEICQIIDCNDLVYLNVNSDGDVDNGILRLLKWHFSASNHVHFSSSNLAKELSSKRLVINFDDGEINYVDDENKRSSFVLKYGNYLNKHDFISLMVRLEEAILIKFRHEEINEMYSCFPDNQESLDLFLSTIGSEYIFSNVNINKLNLAHSIENKNKCIISYRYLLRLFNVYHEYEGSDNLELEINKLNSEFINHMNDFNSEVYNVVAYEAFSAYYLSINKPYKASAFLDRIKFTENTFIGVFLNAKVNDILNRKIIAEAEYLKLSNSISESDFEIMSKSFPQSDLGVIDEIKK</sequence>
<evidence type="ECO:0000313" key="5">
    <source>
        <dbReference type="EMBL" id="KAB2826385.1"/>
    </source>
</evidence>
<evidence type="ECO:0000256" key="3">
    <source>
        <dbReference type="SAM" id="Phobius"/>
    </source>
</evidence>
<dbReference type="GO" id="GO:0006355">
    <property type="term" value="P:regulation of DNA-templated transcription"/>
    <property type="evidence" value="ECO:0007669"/>
    <property type="project" value="InterPro"/>
</dbReference>